<comment type="caution">
    <text evidence="2">The sequence shown here is derived from an EMBL/GenBank/DDBJ whole genome shotgun (WGS) entry which is preliminary data.</text>
</comment>
<reference evidence="2" key="1">
    <citation type="submission" date="2021-04" db="EMBL/GenBank/DDBJ databases">
        <authorList>
            <person name="Pira H."/>
            <person name="Risdian C."/>
            <person name="Wink J."/>
        </authorList>
    </citation>
    <scope>NUCLEOTIDE SEQUENCE</scope>
    <source>
        <strain evidence="2">WH158</strain>
    </source>
</reference>
<accession>A0A9X1JJT4</accession>
<evidence type="ECO:0000259" key="1">
    <source>
        <dbReference type="PROSITE" id="PS51379"/>
    </source>
</evidence>
<dbReference type="AlphaFoldDB" id="A0A9X1JJT4"/>
<dbReference type="Proteomes" id="UP001138681">
    <property type="component" value="Unassembled WGS sequence"/>
</dbReference>
<dbReference type="GO" id="GO:0090415">
    <property type="term" value="F:7-hydroxymethyl chlorophyll a reductase activity"/>
    <property type="evidence" value="ECO:0007669"/>
    <property type="project" value="TreeGrafter"/>
</dbReference>
<dbReference type="PROSITE" id="PS51379">
    <property type="entry name" value="4FE4S_FER_2"/>
    <property type="match status" value="1"/>
</dbReference>
<organism evidence="2 3">
    <name type="scientific">Erythrobacter crassostreae</name>
    <dbReference type="NCBI Taxonomy" id="2828328"/>
    <lineage>
        <taxon>Bacteria</taxon>
        <taxon>Pseudomonadati</taxon>
        <taxon>Pseudomonadota</taxon>
        <taxon>Alphaproteobacteria</taxon>
        <taxon>Sphingomonadales</taxon>
        <taxon>Erythrobacteraceae</taxon>
        <taxon>Erythrobacter/Porphyrobacter group</taxon>
        <taxon>Erythrobacter</taxon>
    </lineage>
</organism>
<evidence type="ECO:0000313" key="2">
    <source>
        <dbReference type="EMBL" id="MBV7258280.1"/>
    </source>
</evidence>
<dbReference type="InterPro" id="IPR045220">
    <property type="entry name" value="FRHB/FDHB/HCAR-like"/>
</dbReference>
<dbReference type="PANTHER" id="PTHR31332:SF0">
    <property type="entry name" value="7-HYDROXYMETHYL CHLOROPHYLL A REDUCTASE, CHLOROPLASTIC"/>
    <property type="match status" value="1"/>
</dbReference>
<keyword evidence="3" id="KW-1185">Reference proteome</keyword>
<dbReference type="Pfam" id="PF04422">
    <property type="entry name" value="FrhB_FdhB_N"/>
    <property type="match status" value="1"/>
</dbReference>
<evidence type="ECO:0000313" key="3">
    <source>
        <dbReference type="Proteomes" id="UP001138681"/>
    </source>
</evidence>
<dbReference type="InterPro" id="IPR007525">
    <property type="entry name" value="FrhB_FdhB_C"/>
</dbReference>
<protein>
    <submittedName>
        <fullName evidence="2">Coenzyme F420 hydrogenase/dehydrogenase, beta subunit C-terminal domain</fullName>
    </submittedName>
</protein>
<gene>
    <name evidence="2" type="ORF">KCG46_01675</name>
</gene>
<dbReference type="InterPro" id="IPR007516">
    <property type="entry name" value="Co_F420_Hydgase/DH_bsu_N"/>
</dbReference>
<dbReference type="InterPro" id="IPR017896">
    <property type="entry name" value="4Fe4S_Fe-S-bd"/>
</dbReference>
<dbReference type="GO" id="GO:0033354">
    <property type="term" value="P:chlorophyll cycle"/>
    <property type="evidence" value="ECO:0007669"/>
    <property type="project" value="TreeGrafter"/>
</dbReference>
<dbReference type="Pfam" id="PF04432">
    <property type="entry name" value="FrhB_FdhB_C"/>
    <property type="match status" value="1"/>
</dbReference>
<feature type="domain" description="4Fe-4S ferredoxin-type" evidence="1">
    <location>
        <begin position="3"/>
        <end position="35"/>
    </location>
</feature>
<dbReference type="PANTHER" id="PTHR31332">
    <property type="entry name" value="7-HYDROXYMETHYL CHLOROPHYLL A REDUCTASE, CHLOROPLASTIC"/>
    <property type="match status" value="1"/>
</dbReference>
<name>A0A9X1JJT4_9SPHN</name>
<proteinExistence type="predicted"/>
<dbReference type="EMBL" id="JAGSPC010000001">
    <property type="protein sequence ID" value="MBV7258280.1"/>
    <property type="molecule type" value="Genomic_DNA"/>
</dbReference>
<sequence>MFDIDRIKSDGLCSGCGLCAGLCATEPPSIRMIDAENGFRRPEQRTEISAIQASLIDQACPGVNIRHEPAEHEAEYHAIWGPLIKARLGWSSDVSLRHRASSGGGLSAILLHLLEHGEVDYVLHTSVSEHSPIRNSLAISTGRDDVFHAAGSRYAPSSPLEDIGARLDGPKRFAFVGKPCDVAALRQLARHDPRVDEKVPYMIAFMCAGVPSHHGTSQLLREMGVEDESDIKEFRYRGDGWPGYATAQMSGGSKLSMDYDTSWGSILNRHLQFRCKICPDGVGEFADIVCADGWYCDESGEPVFEESEGRSIVMTRTKRGEALVSRAIDEGHLIAEHVTVEEIANMQPYQARRKGLVLSRLAAMVVSGRRTPRFENLELAQNARLLGLIGNLRSMLGTLRRLLSKQEAG</sequence>